<dbReference type="KEGG" id="lsp:Bsph_2586"/>
<reference evidence="2 3" key="1">
    <citation type="journal article" date="2008" name="J. Bacteriol.">
        <title>Complete genome sequence of the mosquitocidal bacterium Bacillus sphaericus C3-41 and comparison with those of closely related Bacillus species.</title>
        <authorList>
            <person name="Hu X."/>
            <person name="Fan W."/>
            <person name="Han B."/>
            <person name="Liu H."/>
            <person name="Zheng D."/>
            <person name="Li Q."/>
            <person name="Dong W."/>
            <person name="Yan J."/>
            <person name="Gao M."/>
            <person name="Berry C."/>
            <person name="Yuan Z."/>
        </authorList>
    </citation>
    <scope>NUCLEOTIDE SEQUENCE [LARGE SCALE GENOMIC DNA]</scope>
    <source>
        <strain evidence="2 3">C3-41</strain>
    </source>
</reference>
<dbReference type="AlphaFoldDB" id="B1HYH4"/>
<protein>
    <recommendedName>
        <fullName evidence="1">DUF4183 domain-containing protein</fullName>
    </recommendedName>
</protein>
<name>B1HYH4_LYSSC</name>
<dbReference type="HOGENOM" id="CLU_132596_0_0_9"/>
<sequence length="172" mass="19182">MKTRYIISKIFLVTSAYNLRGHTHIKKGGEKKLSRKLDPQNLIDDICCETDRVFWPRIKAVDIGTIQPPPVAIPEGTIIPIINRYFYLVEEDINLSNGATLAANLFTDDNGDPVTEFTLFNPNGYVNLYINAVMQEGGAYKVTPDSLTLNPFNATIFAGTPIIIESLGFQQM</sequence>
<dbReference type="Pfam" id="PF13799">
    <property type="entry name" value="DUF4183"/>
    <property type="match status" value="1"/>
</dbReference>
<organism evidence="2 3">
    <name type="scientific">Lysinibacillus sphaericus (strain C3-41)</name>
    <dbReference type="NCBI Taxonomy" id="444177"/>
    <lineage>
        <taxon>Bacteria</taxon>
        <taxon>Bacillati</taxon>
        <taxon>Bacillota</taxon>
        <taxon>Bacilli</taxon>
        <taxon>Bacillales</taxon>
        <taxon>Bacillaceae</taxon>
        <taxon>Lysinibacillus</taxon>
    </lineage>
</organism>
<evidence type="ECO:0000259" key="1">
    <source>
        <dbReference type="Pfam" id="PF13799"/>
    </source>
</evidence>
<proteinExistence type="predicted"/>
<gene>
    <name evidence="2" type="ordered locus">Bsph_2586</name>
</gene>
<dbReference type="Proteomes" id="UP000002164">
    <property type="component" value="Chromosome"/>
</dbReference>
<evidence type="ECO:0000313" key="2">
    <source>
        <dbReference type="EMBL" id="ACA40135.1"/>
    </source>
</evidence>
<dbReference type="InterPro" id="IPR025237">
    <property type="entry name" value="DUF4183"/>
</dbReference>
<dbReference type="EnsemblBacteria" id="ACA40135">
    <property type="protein sequence ID" value="ACA40135"/>
    <property type="gene ID" value="Bsph_2586"/>
</dbReference>
<accession>B1HYH4</accession>
<evidence type="ECO:0000313" key="3">
    <source>
        <dbReference type="Proteomes" id="UP000002164"/>
    </source>
</evidence>
<dbReference type="EMBL" id="CP000817">
    <property type="protein sequence ID" value="ACA40135.1"/>
    <property type="molecule type" value="Genomic_DNA"/>
</dbReference>
<feature type="domain" description="DUF4183" evidence="1">
    <location>
        <begin position="97"/>
        <end position="165"/>
    </location>
</feature>